<evidence type="ECO:0000256" key="1">
    <source>
        <dbReference type="SAM" id="Coils"/>
    </source>
</evidence>
<keyword evidence="2" id="KW-1133">Transmembrane helix</keyword>
<dbReference type="RefSeq" id="WP_017041238.1">
    <property type="nucleotide sequence ID" value="NZ_AJYQ02000089.1"/>
</dbReference>
<proteinExistence type="predicted"/>
<evidence type="ECO:0000313" key="4">
    <source>
        <dbReference type="Proteomes" id="UP000094741"/>
    </source>
</evidence>
<accession>A0A1E5BFS4</accession>
<protein>
    <submittedName>
        <fullName evidence="3">Chromosome partitioning protein ParA</fullName>
    </submittedName>
</protein>
<keyword evidence="2" id="KW-0472">Membrane</keyword>
<dbReference type="OrthoDB" id="5918980at2"/>
<organism evidence="3 4">
    <name type="scientific">Vibrio genomosp. F10 str. ZF-129</name>
    <dbReference type="NCBI Taxonomy" id="1187848"/>
    <lineage>
        <taxon>Bacteria</taxon>
        <taxon>Pseudomonadati</taxon>
        <taxon>Pseudomonadota</taxon>
        <taxon>Gammaproteobacteria</taxon>
        <taxon>Vibrionales</taxon>
        <taxon>Vibrionaceae</taxon>
        <taxon>Vibrio</taxon>
    </lineage>
</organism>
<keyword evidence="2" id="KW-0812">Transmembrane</keyword>
<evidence type="ECO:0000313" key="3">
    <source>
        <dbReference type="EMBL" id="OEE34676.1"/>
    </source>
</evidence>
<reference evidence="3 4" key="1">
    <citation type="journal article" date="2012" name="Science">
        <title>Ecological populations of bacteria act as socially cohesive units of antibiotic production and resistance.</title>
        <authorList>
            <person name="Cordero O.X."/>
            <person name="Wildschutte H."/>
            <person name="Kirkup B."/>
            <person name="Proehl S."/>
            <person name="Ngo L."/>
            <person name="Hussain F."/>
            <person name="Le Roux F."/>
            <person name="Mincer T."/>
            <person name="Polz M.F."/>
        </authorList>
    </citation>
    <scope>NUCLEOTIDE SEQUENCE [LARGE SCALE GENOMIC DNA]</scope>
    <source>
        <strain evidence="3 4">ZF-129</strain>
    </source>
</reference>
<dbReference type="eggNOG" id="ENOG5031P8X">
    <property type="taxonomic scope" value="Bacteria"/>
</dbReference>
<feature type="transmembrane region" description="Helical" evidence="2">
    <location>
        <begin position="26"/>
        <end position="49"/>
    </location>
</feature>
<dbReference type="Proteomes" id="UP000094741">
    <property type="component" value="Unassembled WGS sequence"/>
</dbReference>
<evidence type="ECO:0000256" key="2">
    <source>
        <dbReference type="SAM" id="Phobius"/>
    </source>
</evidence>
<comment type="caution">
    <text evidence="3">The sequence shown here is derived from an EMBL/GenBank/DDBJ whole genome shotgun (WGS) entry which is preliminary data.</text>
</comment>
<dbReference type="AlphaFoldDB" id="A0A1E5BFS4"/>
<gene>
    <name evidence="3" type="ORF">A1QO_07515</name>
</gene>
<name>A0A1E5BFS4_9VIBR</name>
<feature type="coiled-coil region" evidence="1">
    <location>
        <begin position="49"/>
        <end position="148"/>
    </location>
</feature>
<sequence>MNKQNETEEFDGDDVVVVEERDKRTYTYIVIACLLGLAAGGLIGSATTAKKWEQTYHKLEDQYQILLQDKKQLVVQVEKKVAMVDEQLAEQLSLELTKQQEQYQSDVEKLEQLVTELEKANLSLNAQLANQAVQLSDADTQNNQLNRQADIQATMFERSRELFQKELRIKQEVEGLETEREKLLPVIDSLKAQCDIYLEGTSWDATSDSCDKQDEANSRLSQVDQMLQVHRMDLEQIKALSDDLGL</sequence>
<dbReference type="EMBL" id="AJYQ02000089">
    <property type="protein sequence ID" value="OEE34676.1"/>
    <property type="molecule type" value="Genomic_DNA"/>
</dbReference>
<keyword evidence="1" id="KW-0175">Coiled coil</keyword>